<gene>
    <name evidence="2" type="ORF">METZ01_LOCUS326580</name>
</gene>
<organism evidence="2">
    <name type="scientific">marine metagenome</name>
    <dbReference type="NCBI Taxonomy" id="408172"/>
    <lineage>
        <taxon>unclassified sequences</taxon>
        <taxon>metagenomes</taxon>
        <taxon>ecological metagenomes</taxon>
    </lineage>
</organism>
<protein>
    <submittedName>
        <fullName evidence="2">Uncharacterized protein</fullName>
    </submittedName>
</protein>
<sequence>MPNFNKILEDLKNRKVFRSVTIYAAFAFMLLQVINIVFPALQFPLWTEGFVVVLVIIGFPVTLIF</sequence>
<evidence type="ECO:0000313" key="2">
    <source>
        <dbReference type="EMBL" id="SVC73726.1"/>
    </source>
</evidence>
<evidence type="ECO:0000256" key="1">
    <source>
        <dbReference type="SAM" id="Phobius"/>
    </source>
</evidence>
<accession>A0A382PKD9</accession>
<keyword evidence="1" id="KW-1133">Transmembrane helix</keyword>
<name>A0A382PKD9_9ZZZZ</name>
<proteinExistence type="predicted"/>
<reference evidence="2" key="1">
    <citation type="submission" date="2018-05" db="EMBL/GenBank/DDBJ databases">
        <authorList>
            <person name="Lanie J.A."/>
            <person name="Ng W.-L."/>
            <person name="Kazmierczak K.M."/>
            <person name="Andrzejewski T.M."/>
            <person name="Davidsen T.M."/>
            <person name="Wayne K.J."/>
            <person name="Tettelin H."/>
            <person name="Glass J.I."/>
            <person name="Rusch D."/>
            <person name="Podicherti R."/>
            <person name="Tsui H.-C.T."/>
            <person name="Winkler M.E."/>
        </authorList>
    </citation>
    <scope>NUCLEOTIDE SEQUENCE</scope>
</reference>
<feature type="transmembrane region" description="Helical" evidence="1">
    <location>
        <begin position="44"/>
        <end position="64"/>
    </location>
</feature>
<feature type="non-terminal residue" evidence="2">
    <location>
        <position position="65"/>
    </location>
</feature>
<keyword evidence="1" id="KW-0812">Transmembrane</keyword>
<feature type="transmembrane region" description="Helical" evidence="1">
    <location>
        <begin position="20"/>
        <end position="38"/>
    </location>
</feature>
<keyword evidence="1" id="KW-0472">Membrane</keyword>
<dbReference type="EMBL" id="UINC01107961">
    <property type="protein sequence ID" value="SVC73726.1"/>
    <property type="molecule type" value="Genomic_DNA"/>
</dbReference>
<dbReference type="AlphaFoldDB" id="A0A382PKD9"/>